<accession>A0ABP6M058</accession>
<evidence type="ECO:0000313" key="2">
    <source>
        <dbReference type="EMBL" id="GAA3069913.1"/>
    </source>
</evidence>
<feature type="transmembrane region" description="Helical" evidence="1">
    <location>
        <begin position="134"/>
        <end position="152"/>
    </location>
</feature>
<protein>
    <recommendedName>
        <fullName evidence="4">DUF998 domain-containing protein</fullName>
    </recommendedName>
</protein>
<gene>
    <name evidence="2" type="ORF">GCM10010529_22940</name>
</gene>
<evidence type="ECO:0000256" key="1">
    <source>
        <dbReference type="SAM" id="Phobius"/>
    </source>
</evidence>
<feature type="transmembrane region" description="Helical" evidence="1">
    <location>
        <begin position="6"/>
        <end position="26"/>
    </location>
</feature>
<evidence type="ECO:0008006" key="4">
    <source>
        <dbReference type="Google" id="ProtNLM"/>
    </source>
</evidence>
<feature type="transmembrane region" description="Helical" evidence="1">
    <location>
        <begin position="158"/>
        <end position="178"/>
    </location>
</feature>
<keyword evidence="1" id="KW-0812">Transmembrane</keyword>
<keyword evidence="1" id="KW-1133">Transmembrane helix</keyword>
<dbReference type="InterPro" id="IPR009339">
    <property type="entry name" value="DUF998"/>
</dbReference>
<dbReference type="RefSeq" id="WP_344681344.1">
    <property type="nucleotide sequence ID" value="NZ_BAAAVT010000014.1"/>
</dbReference>
<name>A0ABP6M058_9MICC</name>
<sequence length="211" mass="21761">MSSLLLGAPLFGAVLFIAVFVIDGATRPGYDPRRQPVSALALSSRGWVQTANFLQLGSALIIGASVLIRQALSGVSGSDVPWAGLIWAGGVAVLGLAVVASGLFRMDSMRGYPPGSPAGDPEVLSRRHRRHDQAGSVVFLGLPVVMIGVVVVPGLDTAVRVAAVVAGLATGWLAVRFGERWEQDAGDAGLWQRAHLVLGLPSLGAVVLAVA</sequence>
<keyword evidence="1" id="KW-0472">Membrane</keyword>
<keyword evidence="3" id="KW-1185">Reference proteome</keyword>
<comment type="caution">
    <text evidence="2">The sequence shown here is derived from an EMBL/GenBank/DDBJ whole genome shotgun (WGS) entry which is preliminary data.</text>
</comment>
<evidence type="ECO:0000313" key="3">
    <source>
        <dbReference type="Proteomes" id="UP001500236"/>
    </source>
</evidence>
<dbReference type="Proteomes" id="UP001500236">
    <property type="component" value="Unassembled WGS sequence"/>
</dbReference>
<reference evidence="3" key="1">
    <citation type="journal article" date="2019" name="Int. J. Syst. Evol. Microbiol.">
        <title>The Global Catalogue of Microorganisms (GCM) 10K type strain sequencing project: providing services to taxonomists for standard genome sequencing and annotation.</title>
        <authorList>
            <consortium name="The Broad Institute Genomics Platform"/>
            <consortium name="The Broad Institute Genome Sequencing Center for Infectious Disease"/>
            <person name="Wu L."/>
            <person name="Ma J."/>
        </authorList>
    </citation>
    <scope>NUCLEOTIDE SEQUENCE [LARGE SCALE GENOMIC DNA]</scope>
    <source>
        <strain evidence="3">JCM 14309</strain>
    </source>
</reference>
<feature type="transmembrane region" description="Helical" evidence="1">
    <location>
        <begin position="80"/>
        <end position="104"/>
    </location>
</feature>
<dbReference type="Pfam" id="PF06197">
    <property type="entry name" value="DUF998"/>
    <property type="match status" value="1"/>
</dbReference>
<organism evidence="2 3">
    <name type="scientific">Nesterenkonia aethiopica</name>
    <dbReference type="NCBI Taxonomy" id="269144"/>
    <lineage>
        <taxon>Bacteria</taxon>
        <taxon>Bacillati</taxon>
        <taxon>Actinomycetota</taxon>
        <taxon>Actinomycetes</taxon>
        <taxon>Micrococcales</taxon>
        <taxon>Micrococcaceae</taxon>
        <taxon>Nesterenkonia</taxon>
    </lineage>
</organism>
<proteinExistence type="predicted"/>
<feature type="transmembrane region" description="Helical" evidence="1">
    <location>
        <begin position="47"/>
        <end position="68"/>
    </location>
</feature>
<dbReference type="EMBL" id="BAAAVT010000014">
    <property type="protein sequence ID" value="GAA3069913.1"/>
    <property type="molecule type" value="Genomic_DNA"/>
</dbReference>